<dbReference type="EMBL" id="CATQJL010000001">
    <property type="protein sequence ID" value="CAJ0591693.1"/>
    <property type="molecule type" value="Genomic_DNA"/>
</dbReference>
<feature type="domain" description="CUB" evidence="4">
    <location>
        <begin position="370"/>
        <end position="482"/>
    </location>
</feature>
<dbReference type="SUPFAM" id="SSF56436">
    <property type="entry name" value="C-type lectin-like"/>
    <property type="match status" value="2"/>
</dbReference>
<organism evidence="6 7">
    <name type="scientific">Cylicocyclus nassatus</name>
    <name type="common">Nematode worm</name>
    <dbReference type="NCBI Taxonomy" id="53992"/>
    <lineage>
        <taxon>Eukaryota</taxon>
        <taxon>Metazoa</taxon>
        <taxon>Ecdysozoa</taxon>
        <taxon>Nematoda</taxon>
        <taxon>Chromadorea</taxon>
        <taxon>Rhabditida</taxon>
        <taxon>Rhabditina</taxon>
        <taxon>Rhabditomorpha</taxon>
        <taxon>Strongyloidea</taxon>
        <taxon>Strongylidae</taxon>
        <taxon>Cylicocyclus</taxon>
    </lineage>
</organism>
<dbReference type="SMART" id="SM00034">
    <property type="entry name" value="CLECT"/>
    <property type="match status" value="1"/>
</dbReference>
<evidence type="ECO:0000256" key="1">
    <source>
        <dbReference type="ARBA" id="ARBA00023157"/>
    </source>
</evidence>
<dbReference type="Gene3D" id="2.60.120.290">
    <property type="entry name" value="Spermadhesin, CUB domain"/>
    <property type="match status" value="2"/>
</dbReference>
<dbReference type="PANTHER" id="PTHR22991:SF41">
    <property type="entry name" value="CUB DOMAIN-CONTAINING PROTEIN-RELATED"/>
    <property type="match status" value="1"/>
</dbReference>
<evidence type="ECO:0000313" key="6">
    <source>
        <dbReference type="EMBL" id="CAJ0591693.1"/>
    </source>
</evidence>
<evidence type="ECO:0000259" key="5">
    <source>
        <dbReference type="PROSITE" id="PS50041"/>
    </source>
</evidence>
<feature type="domain" description="CUB" evidence="4">
    <location>
        <begin position="213"/>
        <end position="322"/>
    </location>
</feature>
<dbReference type="InterPro" id="IPR016186">
    <property type="entry name" value="C-type_lectin-like/link_sf"/>
</dbReference>
<dbReference type="SUPFAM" id="SSF49854">
    <property type="entry name" value="Spermadhesin, CUB domain"/>
    <property type="match status" value="2"/>
</dbReference>
<dbReference type="PROSITE" id="PS01180">
    <property type="entry name" value="CUB"/>
    <property type="match status" value="2"/>
</dbReference>
<dbReference type="Gene3D" id="3.10.100.10">
    <property type="entry name" value="Mannose-Binding Protein A, subunit A"/>
    <property type="match status" value="3"/>
</dbReference>
<dbReference type="CDD" id="cd00037">
    <property type="entry name" value="CLECT"/>
    <property type="match status" value="2"/>
</dbReference>
<keyword evidence="3" id="KW-0732">Signal</keyword>
<comment type="caution">
    <text evidence="2">Lacks conserved residue(s) required for the propagation of feature annotation.</text>
</comment>
<feature type="domain" description="C-type lectin" evidence="5">
    <location>
        <begin position="95"/>
        <end position="188"/>
    </location>
</feature>
<sequence>MLSAVHLAMLVELGTYATRCPDANAKNCRWDDGQGAPDQYNAFYPGYPSGIEECVCMLIDGQRSGKWVTGDCNNMVIGFVCEVEAKASCGDYNHYGDYCYKGYNQTLSQNDAELQCQNECGHLVSIHSADANGKAFVWSDNTTFDFNNIGYISSTIGDCMALSAVDEVFPRGKWLSVSCAQRLPFICKRENGCFKSTSTPGVTTPVTLAPSACDSPYFMDQNGTLYSPGYPNSYHNSKACYYILTVEEEKVVQLHFVYLQLSQGSSIELFNSITDSTPFMNITTSVSSSQYFTSTSNVMKMIFVAGNDGDGFNRWEANFSPKRMAVFKVPVPALLQRRQGISQYEPRMELERVITTSPMVTITPSPTNPSGCNQNSVVPINITSPNYPRNYPALTQCRYQLTTDNEHRIHLAFGAIDTEQCCDIIDVYDYDGTPYYVLLDRFSGQIASGNKTFTSTLNEMFVNFNSDSIGEKSGFSAVAIAVV</sequence>
<evidence type="ECO:0000259" key="4">
    <source>
        <dbReference type="PROSITE" id="PS01180"/>
    </source>
</evidence>
<comment type="caution">
    <text evidence="6">The sequence shown here is derived from an EMBL/GenBank/DDBJ whole genome shotgun (WGS) entry which is preliminary data.</text>
</comment>
<evidence type="ECO:0000313" key="7">
    <source>
        <dbReference type="Proteomes" id="UP001176961"/>
    </source>
</evidence>
<dbReference type="InterPro" id="IPR016187">
    <property type="entry name" value="CTDL_fold"/>
</dbReference>
<feature type="disulfide bond" evidence="2">
    <location>
        <begin position="213"/>
        <end position="240"/>
    </location>
</feature>
<dbReference type="Proteomes" id="UP001176961">
    <property type="component" value="Unassembled WGS sequence"/>
</dbReference>
<dbReference type="AlphaFoldDB" id="A0AA36DQ85"/>
<dbReference type="InterPro" id="IPR001304">
    <property type="entry name" value="C-type_lectin-like"/>
</dbReference>
<dbReference type="PROSITE" id="PS50041">
    <property type="entry name" value="C_TYPE_LECTIN_2"/>
    <property type="match status" value="1"/>
</dbReference>
<keyword evidence="1 2" id="KW-1015">Disulfide bond</keyword>
<proteinExistence type="predicted"/>
<keyword evidence="7" id="KW-1185">Reference proteome</keyword>
<feature type="chain" id="PRO_5041362871" evidence="3">
    <location>
        <begin position="18"/>
        <end position="483"/>
    </location>
</feature>
<evidence type="ECO:0000256" key="3">
    <source>
        <dbReference type="SAM" id="SignalP"/>
    </source>
</evidence>
<name>A0AA36DQ85_CYLNA</name>
<dbReference type="PANTHER" id="PTHR22991">
    <property type="entry name" value="PROTEIN CBG13490"/>
    <property type="match status" value="1"/>
</dbReference>
<accession>A0AA36DQ85</accession>
<dbReference type="Pfam" id="PF00431">
    <property type="entry name" value="CUB"/>
    <property type="match status" value="2"/>
</dbReference>
<dbReference type="InterPro" id="IPR035914">
    <property type="entry name" value="Sperma_CUB_dom_sf"/>
</dbReference>
<dbReference type="CDD" id="cd00041">
    <property type="entry name" value="CUB"/>
    <property type="match status" value="2"/>
</dbReference>
<reference evidence="6" key="1">
    <citation type="submission" date="2023-07" db="EMBL/GenBank/DDBJ databases">
        <authorList>
            <consortium name="CYATHOMIX"/>
        </authorList>
    </citation>
    <scope>NUCLEOTIDE SEQUENCE</scope>
    <source>
        <strain evidence="6">N/A</strain>
    </source>
</reference>
<feature type="signal peptide" evidence="3">
    <location>
        <begin position="1"/>
        <end position="17"/>
    </location>
</feature>
<dbReference type="SMART" id="SM00042">
    <property type="entry name" value="CUB"/>
    <property type="match status" value="2"/>
</dbReference>
<dbReference type="InterPro" id="IPR000859">
    <property type="entry name" value="CUB_dom"/>
</dbReference>
<gene>
    <name evidence="6" type="ORF">CYNAS_LOCUS3676</name>
</gene>
<protein>
    <submittedName>
        <fullName evidence="6">Uncharacterized protein</fullName>
    </submittedName>
</protein>
<evidence type="ECO:0000256" key="2">
    <source>
        <dbReference type="PROSITE-ProRule" id="PRU00059"/>
    </source>
</evidence>
<dbReference type="InterPro" id="IPR050976">
    <property type="entry name" value="Snaclec"/>
</dbReference>